<feature type="domain" description="Malectin" evidence="1">
    <location>
        <begin position="1"/>
        <end position="59"/>
    </location>
</feature>
<evidence type="ECO:0000313" key="2">
    <source>
        <dbReference type="EMBL" id="RYQ96437.1"/>
    </source>
</evidence>
<dbReference type="EMBL" id="SDMP01000018">
    <property type="protein sequence ID" value="RYQ96437.1"/>
    <property type="molecule type" value="Genomic_DNA"/>
</dbReference>
<evidence type="ECO:0000259" key="1">
    <source>
        <dbReference type="Pfam" id="PF11721"/>
    </source>
</evidence>
<dbReference type="Gene3D" id="2.60.120.430">
    <property type="entry name" value="Galactose-binding lectin"/>
    <property type="match status" value="1"/>
</dbReference>
<dbReference type="AlphaFoldDB" id="A0A444Y3E6"/>
<dbReference type="STRING" id="3818.A0A444Y3E6"/>
<accession>A0A444Y3E6</accession>
<keyword evidence="3" id="KW-1185">Reference proteome</keyword>
<sequence>MVEKDFNIAKEAGGVGKAIIKAYTAAVINNTIEIRFYWAGKGTTIIPKKSVYGPLISAISVENGGLFSLDFFFNFIMLVSFF</sequence>
<gene>
    <name evidence="2" type="ORF">Ahy_B08g092190</name>
</gene>
<proteinExistence type="predicted"/>
<dbReference type="PANTHER" id="PTHR34081:SF1">
    <property type="entry name" value="MALECTIN, LEUCINE-RICH REPEAT DOMAIN, L DOMAIN-LIKE PROTEIN-RELATED"/>
    <property type="match status" value="1"/>
</dbReference>
<evidence type="ECO:0000313" key="3">
    <source>
        <dbReference type="Proteomes" id="UP000289738"/>
    </source>
</evidence>
<dbReference type="Pfam" id="PF11721">
    <property type="entry name" value="Malectin"/>
    <property type="match status" value="1"/>
</dbReference>
<dbReference type="InterPro" id="IPR021720">
    <property type="entry name" value="Malectin_dom"/>
</dbReference>
<dbReference type="Proteomes" id="UP000289738">
    <property type="component" value="Chromosome B08"/>
</dbReference>
<dbReference type="PANTHER" id="PTHR34081">
    <property type="entry name" value="MALECTIN DOMAIN-CONTAINING PROTEIN"/>
    <property type="match status" value="1"/>
</dbReference>
<name>A0A444Y3E6_ARAHY</name>
<organism evidence="2 3">
    <name type="scientific">Arachis hypogaea</name>
    <name type="common">Peanut</name>
    <dbReference type="NCBI Taxonomy" id="3818"/>
    <lineage>
        <taxon>Eukaryota</taxon>
        <taxon>Viridiplantae</taxon>
        <taxon>Streptophyta</taxon>
        <taxon>Embryophyta</taxon>
        <taxon>Tracheophyta</taxon>
        <taxon>Spermatophyta</taxon>
        <taxon>Magnoliopsida</taxon>
        <taxon>eudicotyledons</taxon>
        <taxon>Gunneridae</taxon>
        <taxon>Pentapetalae</taxon>
        <taxon>rosids</taxon>
        <taxon>fabids</taxon>
        <taxon>Fabales</taxon>
        <taxon>Fabaceae</taxon>
        <taxon>Papilionoideae</taxon>
        <taxon>50 kb inversion clade</taxon>
        <taxon>dalbergioids sensu lato</taxon>
        <taxon>Dalbergieae</taxon>
        <taxon>Pterocarpus clade</taxon>
        <taxon>Arachis</taxon>
    </lineage>
</organism>
<comment type="caution">
    <text evidence="2">The sequence shown here is derived from an EMBL/GenBank/DDBJ whole genome shotgun (WGS) entry which is preliminary data.</text>
</comment>
<reference evidence="2 3" key="1">
    <citation type="submission" date="2019-01" db="EMBL/GenBank/DDBJ databases">
        <title>Sequencing of cultivated peanut Arachis hypogaea provides insights into genome evolution and oil improvement.</title>
        <authorList>
            <person name="Chen X."/>
        </authorList>
    </citation>
    <scope>NUCLEOTIDE SEQUENCE [LARGE SCALE GENOMIC DNA]</scope>
    <source>
        <strain evidence="3">cv. Fuhuasheng</strain>
        <tissue evidence="2">Leaves</tissue>
    </source>
</reference>
<protein>
    <recommendedName>
        <fullName evidence="1">Malectin domain-containing protein</fullName>
    </recommendedName>
</protein>